<reference evidence="1 2" key="1">
    <citation type="journal article" date="2015" name="Nature">
        <title>rRNA introns, odd ribosomes, and small enigmatic genomes across a large radiation of phyla.</title>
        <authorList>
            <person name="Brown C.T."/>
            <person name="Hug L.A."/>
            <person name="Thomas B.C."/>
            <person name="Sharon I."/>
            <person name="Castelle C.J."/>
            <person name="Singh A."/>
            <person name="Wilkins M.J."/>
            <person name="Williams K.H."/>
            <person name="Banfield J.F."/>
        </authorList>
    </citation>
    <scope>NUCLEOTIDE SEQUENCE [LARGE SCALE GENOMIC DNA]</scope>
</reference>
<dbReference type="InterPro" id="IPR036237">
    <property type="entry name" value="Xyl_isomerase-like_sf"/>
</dbReference>
<dbReference type="AlphaFoldDB" id="A0A0G0DHU5"/>
<name>A0A0G0DHU5_9BACT</name>
<evidence type="ECO:0000313" key="1">
    <source>
        <dbReference type="EMBL" id="KKP92983.1"/>
    </source>
</evidence>
<sequence>MPPSDTPETYSYPQNDLDHDLTITSTPLDIYHAPFSLLHIETNPTNDDHTAINFDVENKYYLPRTQEILVEELSNQLKTNVQKLPLRQQTVIANEYVKIHEDNKLYGEYLPQTYTKSPNETSGITAEIGDSLDPLKYITNFLIQRHFELAEKKQEIVLHPDIIYFASQGRKENIPKVLNYLNTVANTLDQKLFFENLTFSNIKFKEALGTFEDPMKIYDFVKDYSNLGIVIDLNHIEKSHLNIDIIGNIEPQKLIIHARPGYQNIYSGAYKYCISKAIPWVVE</sequence>
<organism evidence="1 2">
    <name type="scientific">candidate division WS6 bacterium GW2011_GWC1_36_11</name>
    <dbReference type="NCBI Taxonomy" id="1619090"/>
    <lineage>
        <taxon>Bacteria</taxon>
        <taxon>Candidatus Dojkabacteria</taxon>
    </lineage>
</organism>
<dbReference type="Gene3D" id="3.20.20.150">
    <property type="entry name" value="Divalent-metal-dependent TIM barrel enzymes"/>
    <property type="match status" value="1"/>
</dbReference>
<proteinExistence type="predicted"/>
<protein>
    <submittedName>
        <fullName evidence="1">Uncharacterized protein</fullName>
    </submittedName>
</protein>
<dbReference type="Proteomes" id="UP000034140">
    <property type="component" value="Unassembled WGS sequence"/>
</dbReference>
<dbReference type="SUPFAM" id="SSF51658">
    <property type="entry name" value="Xylose isomerase-like"/>
    <property type="match status" value="1"/>
</dbReference>
<comment type="caution">
    <text evidence="1">The sequence shown here is derived from an EMBL/GenBank/DDBJ whole genome shotgun (WGS) entry which is preliminary data.</text>
</comment>
<accession>A0A0G0DHU5</accession>
<dbReference type="EMBL" id="LBRE01000002">
    <property type="protein sequence ID" value="KKP92983.1"/>
    <property type="molecule type" value="Genomic_DNA"/>
</dbReference>
<gene>
    <name evidence="1" type="ORF">UR96_C0002G0012</name>
</gene>
<evidence type="ECO:0000313" key="2">
    <source>
        <dbReference type="Proteomes" id="UP000034140"/>
    </source>
</evidence>